<protein>
    <submittedName>
        <fullName evidence="3">4'-phosphopantetheinyl transferase superfamily protein</fullName>
    </submittedName>
</protein>
<evidence type="ECO:0000313" key="3">
    <source>
        <dbReference type="EMBL" id="SDH86748.1"/>
    </source>
</evidence>
<accession>A0A1G8FX65</accession>
<dbReference type="STRING" id="702745.SAMN05421818_12022"/>
<sequence>MPLLKVIDTGNAIVYLWKIEESVDELTTGINLREASSTRLSSMKSEVHKQGFLSIRQLLKVAGYSDSELLYDTNGKPYLTDNKCISISHSFQYATIIISNENVGIDIEMKREKIKRIAAKFCSSKELAVVEESDNDILALTTIWCAKEAMFKMCDSRSLSFKDHMYVDFRQSICEVNANVFNKQFSFESIDLCDFLLVYAFEK</sequence>
<keyword evidence="4" id="KW-1185">Reference proteome</keyword>
<dbReference type="GO" id="GO:0008897">
    <property type="term" value="F:holo-[acyl-carrier-protein] synthase activity"/>
    <property type="evidence" value="ECO:0007669"/>
    <property type="project" value="InterPro"/>
</dbReference>
<keyword evidence="1 3" id="KW-0808">Transferase</keyword>
<name>A0A1G8FX65_9FLAO</name>
<gene>
    <name evidence="3" type="ORF">SAMN05421818_12022</name>
</gene>
<evidence type="ECO:0000259" key="2">
    <source>
        <dbReference type="Pfam" id="PF01648"/>
    </source>
</evidence>
<reference evidence="4" key="1">
    <citation type="submission" date="2016-10" db="EMBL/GenBank/DDBJ databases">
        <authorList>
            <person name="Varghese N."/>
            <person name="Submissions S."/>
        </authorList>
    </citation>
    <scope>NUCLEOTIDE SEQUENCE [LARGE SCALE GENOMIC DNA]</scope>
    <source>
        <strain evidence="4">DSM 23313</strain>
    </source>
</reference>
<dbReference type="GO" id="GO:0000287">
    <property type="term" value="F:magnesium ion binding"/>
    <property type="evidence" value="ECO:0007669"/>
    <property type="project" value="InterPro"/>
</dbReference>
<organism evidence="3 4">
    <name type="scientific">Myroides phaeus</name>
    <dbReference type="NCBI Taxonomy" id="702745"/>
    <lineage>
        <taxon>Bacteria</taxon>
        <taxon>Pseudomonadati</taxon>
        <taxon>Bacteroidota</taxon>
        <taxon>Flavobacteriia</taxon>
        <taxon>Flavobacteriales</taxon>
        <taxon>Flavobacteriaceae</taxon>
        <taxon>Myroides</taxon>
    </lineage>
</organism>
<evidence type="ECO:0000256" key="1">
    <source>
        <dbReference type="ARBA" id="ARBA00022679"/>
    </source>
</evidence>
<dbReference type="RefSeq" id="WP_090409873.1">
    <property type="nucleotide sequence ID" value="NZ_FNDQ01000020.1"/>
</dbReference>
<feature type="domain" description="4'-phosphopantetheinyl transferase" evidence="2">
    <location>
        <begin position="103"/>
        <end position="171"/>
    </location>
</feature>
<dbReference type="InterPro" id="IPR008278">
    <property type="entry name" value="4-PPantetheinyl_Trfase_dom"/>
</dbReference>
<dbReference type="Proteomes" id="UP000243588">
    <property type="component" value="Unassembled WGS sequence"/>
</dbReference>
<dbReference type="Gene3D" id="3.90.470.20">
    <property type="entry name" value="4'-phosphopantetheinyl transferase domain"/>
    <property type="match status" value="1"/>
</dbReference>
<evidence type="ECO:0000313" key="4">
    <source>
        <dbReference type="Proteomes" id="UP000243588"/>
    </source>
</evidence>
<dbReference type="InterPro" id="IPR037143">
    <property type="entry name" value="4-PPantetheinyl_Trfase_dom_sf"/>
</dbReference>
<proteinExistence type="predicted"/>
<dbReference type="AlphaFoldDB" id="A0A1G8FX65"/>
<dbReference type="SUPFAM" id="SSF56214">
    <property type="entry name" value="4'-phosphopantetheinyl transferase"/>
    <property type="match status" value="2"/>
</dbReference>
<dbReference type="Pfam" id="PF01648">
    <property type="entry name" value="ACPS"/>
    <property type="match status" value="1"/>
</dbReference>
<dbReference type="EMBL" id="FNDQ01000020">
    <property type="protein sequence ID" value="SDH86748.1"/>
    <property type="molecule type" value="Genomic_DNA"/>
</dbReference>